<evidence type="ECO:0000256" key="5">
    <source>
        <dbReference type="ARBA" id="ARBA00022763"/>
    </source>
</evidence>
<dbReference type="Proteomes" id="UP000286716">
    <property type="component" value="Unassembled WGS sequence"/>
</dbReference>
<feature type="domain" description="Methylated-DNA-[protein]-cysteine S-methyltransferase DNA binding" evidence="9">
    <location>
        <begin position="85"/>
        <end position="162"/>
    </location>
</feature>
<feature type="active site" description="Nucleophile; methyl group acceptor" evidence="8">
    <location>
        <position position="134"/>
    </location>
</feature>
<dbReference type="Pfam" id="PF01035">
    <property type="entry name" value="DNA_binding_1"/>
    <property type="match status" value="1"/>
</dbReference>
<dbReference type="EMBL" id="QHHU01000102">
    <property type="protein sequence ID" value="RSM35599.1"/>
    <property type="molecule type" value="Genomic_DNA"/>
</dbReference>
<keyword evidence="6 8" id="KW-0234">DNA repair</keyword>
<dbReference type="GO" id="GO:0032259">
    <property type="term" value="P:methylation"/>
    <property type="evidence" value="ECO:0007669"/>
    <property type="project" value="UniProtKB-KW"/>
</dbReference>
<dbReference type="PANTHER" id="PTHR10815:SF5">
    <property type="entry name" value="METHYLATED-DNA--PROTEIN-CYSTEINE METHYLTRANSFERASE"/>
    <property type="match status" value="1"/>
</dbReference>
<feature type="domain" description="Methylguanine DNA methyltransferase ribonuclease-like" evidence="10">
    <location>
        <begin position="14"/>
        <end position="79"/>
    </location>
</feature>
<comment type="catalytic activity">
    <reaction evidence="1 8">
        <text>a 4-O-methyl-thymidine in DNA + L-cysteinyl-[protein] = a thymidine in DNA + S-methyl-L-cysteinyl-[protein]</text>
        <dbReference type="Rhea" id="RHEA:53428"/>
        <dbReference type="Rhea" id="RHEA-COMP:10131"/>
        <dbReference type="Rhea" id="RHEA-COMP:10132"/>
        <dbReference type="Rhea" id="RHEA-COMP:13555"/>
        <dbReference type="Rhea" id="RHEA-COMP:13556"/>
        <dbReference type="ChEBI" id="CHEBI:29950"/>
        <dbReference type="ChEBI" id="CHEBI:82612"/>
        <dbReference type="ChEBI" id="CHEBI:137386"/>
        <dbReference type="ChEBI" id="CHEBI:137387"/>
        <dbReference type="EC" id="2.1.1.63"/>
    </reaction>
</comment>
<evidence type="ECO:0000313" key="11">
    <source>
        <dbReference type="EMBL" id="RSM35599.1"/>
    </source>
</evidence>
<protein>
    <recommendedName>
        <fullName evidence="8">Methylated-DNA--protein-cysteine methyltransferase</fullName>
        <ecNumber evidence="8">2.1.1.63</ecNumber>
    </recommendedName>
    <alternativeName>
        <fullName evidence="8">6-O-methylguanine-DNA methyltransferase</fullName>
        <shortName evidence="8">MGMT</shortName>
    </alternativeName>
    <alternativeName>
        <fullName evidence="8">O-6-methylguanine-DNA-alkyltransferase</fullName>
    </alternativeName>
</protein>
<dbReference type="InterPro" id="IPR014048">
    <property type="entry name" value="MethylDNA_cys_MeTrfase_DNA-bd"/>
</dbReference>
<keyword evidence="8" id="KW-0963">Cytoplasm</keyword>
<dbReference type="Gene3D" id="1.10.10.10">
    <property type="entry name" value="Winged helix-like DNA-binding domain superfamily/Winged helix DNA-binding domain"/>
    <property type="match status" value="1"/>
</dbReference>
<dbReference type="NCBIfam" id="TIGR00589">
    <property type="entry name" value="ogt"/>
    <property type="match status" value="1"/>
</dbReference>
<accession>A0A428VXU8</accession>
<evidence type="ECO:0000256" key="3">
    <source>
        <dbReference type="ARBA" id="ARBA00022603"/>
    </source>
</evidence>
<keyword evidence="4 8" id="KW-0808">Transferase</keyword>
<dbReference type="GO" id="GO:0003908">
    <property type="term" value="F:methylated-DNA-[protein]-cysteine S-methyltransferase activity"/>
    <property type="evidence" value="ECO:0007669"/>
    <property type="project" value="UniProtKB-UniRule"/>
</dbReference>
<evidence type="ECO:0000256" key="7">
    <source>
        <dbReference type="ARBA" id="ARBA00049348"/>
    </source>
</evidence>
<reference evidence="11 12" key="1">
    <citation type="submission" date="2018-05" db="EMBL/GenBank/DDBJ databases">
        <title>Evolution of GPA BGCs.</title>
        <authorList>
            <person name="Waglechner N."/>
            <person name="Wright G.D."/>
        </authorList>
    </citation>
    <scope>NUCLEOTIDE SEQUENCE [LARGE SCALE GENOMIC DNA]</scope>
    <source>
        <strain evidence="11 12">DSM 5908</strain>
    </source>
</reference>
<comment type="subcellular location">
    <subcellularLocation>
        <location evidence="8">Cytoplasm</location>
    </subcellularLocation>
</comment>
<evidence type="ECO:0000256" key="2">
    <source>
        <dbReference type="ARBA" id="ARBA00008711"/>
    </source>
</evidence>
<gene>
    <name evidence="11" type="ORF">DMA12_43530</name>
</gene>
<evidence type="ECO:0000256" key="4">
    <source>
        <dbReference type="ARBA" id="ARBA00022679"/>
    </source>
</evidence>
<proteinExistence type="inferred from homology"/>
<dbReference type="InterPro" id="IPR036631">
    <property type="entry name" value="MGMT_N_sf"/>
</dbReference>
<comment type="catalytic activity">
    <reaction evidence="7 8">
        <text>a 6-O-methyl-2'-deoxyguanosine in DNA + L-cysteinyl-[protein] = S-methyl-L-cysteinyl-[protein] + a 2'-deoxyguanosine in DNA</text>
        <dbReference type="Rhea" id="RHEA:24000"/>
        <dbReference type="Rhea" id="RHEA-COMP:10131"/>
        <dbReference type="Rhea" id="RHEA-COMP:10132"/>
        <dbReference type="Rhea" id="RHEA-COMP:11367"/>
        <dbReference type="Rhea" id="RHEA-COMP:11368"/>
        <dbReference type="ChEBI" id="CHEBI:29950"/>
        <dbReference type="ChEBI" id="CHEBI:82612"/>
        <dbReference type="ChEBI" id="CHEBI:85445"/>
        <dbReference type="ChEBI" id="CHEBI:85448"/>
        <dbReference type="EC" id="2.1.1.63"/>
    </reaction>
</comment>
<comment type="miscellaneous">
    <text evidence="8">This enzyme catalyzes only one turnover and therefore is not strictly catalytic. According to one definition, an enzyme is a biocatalyst that acts repeatedly and over many reaction cycles.</text>
</comment>
<comment type="function">
    <text evidence="8">Involved in the cellular defense against the biological effects of O6-methylguanine (O6-MeG) and O4-methylthymine (O4-MeT) in DNA. Repairs the methylated nucleobase in DNA by stoichiometrically transferring the methyl group to a cysteine residue in the enzyme. This is a suicide reaction: the enzyme is irreversibly inactivated.</text>
</comment>
<keyword evidence="3 8" id="KW-0489">Methyltransferase</keyword>
<dbReference type="InterPro" id="IPR023546">
    <property type="entry name" value="MGMT"/>
</dbReference>
<dbReference type="SUPFAM" id="SSF53155">
    <property type="entry name" value="Methylated DNA-protein cysteine methyltransferase domain"/>
    <property type="match status" value="1"/>
</dbReference>
<keyword evidence="12" id="KW-1185">Reference proteome</keyword>
<sequence>MDHATIDHATVDHATVDSPIGSLTLVGSGGVVTGLYFPGHWTRPDRTAFGTRADSAFPEAVRQLKEYFAGQRTEFAAPMRAEGDEFQRAVWAEIAKIPYGSTATYGDLARAVGGLPHEVGAAVGRNPLSILVACHRVVGKGGKLTGYAGGLKRKAFLLDLERPAHGGLW</sequence>
<keyword evidence="5 8" id="KW-0227">DNA damage</keyword>
<dbReference type="Pfam" id="PF02870">
    <property type="entry name" value="Methyltransf_1N"/>
    <property type="match status" value="1"/>
</dbReference>
<dbReference type="RefSeq" id="WP_020646984.1">
    <property type="nucleotide sequence ID" value="NZ_QHHU01000102.1"/>
</dbReference>
<dbReference type="InterPro" id="IPR036217">
    <property type="entry name" value="MethylDNA_cys_MeTrfase_DNAb"/>
</dbReference>
<name>A0A428VXU8_AMYBA</name>
<dbReference type="InterPro" id="IPR008332">
    <property type="entry name" value="MethylG_MeTrfase_N"/>
</dbReference>
<dbReference type="GO" id="GO:0006307">
    <property type="term" value="P:DNA alkylation repair"/>
    <property type="evidence" value="ECO:0007669"/>
    <property type="project" value="UniProtKB-UniRule"/>
</dbReference>
<dbReference type="OrthoDB" id="9802228at2"/>
<evidence type="ECO:0000256" key="8">
    <source>
        <dbReference type="HAMAP-Rule" id="MF_00772"/>
    </source>
</evidence>
<evidence type="ECO:0000256" key="1">
    <source>
        <dbReference type="ARBA" id="ARBA00001286"/>
    </source>
</evidence>
<evidence type="ECO:0000259" key="10">
    <source>
        <dbReference type="Pfam" id="PF02870"/>
    </source>
</evidence>
<evidence type="ECO:0000313" key="12">
    <source>
        <dbReference type="Proteomes" id="UP000286716"/>
    </source>
</evidence>
<dbReference type="Gene3D" id="3.30.160.70">
    <property type="entry name" value="Methylated DNA-protein cysteine methyltransferase domain"/>
    <property type="match status" value="1"/>
</dbReference>
<comment type="caution">
    <text evidence="11">The sequence shown here is derived from an EMBL/GenBank/DDBJ whole genome shotgun (WGS) entry which is preliminary data.</text>
</comment>
<dbReference type="FunFam" id="1.10.10.10:FF:000214">
    <property type="entry name" value="Methylated-DNA--protein-cysteine methyltransferase"/>
    <property type="match status" value="1"/>
</dbReference>
<evidence type="ECO:0000259" key="9">
    <source>
        <dbReference type="Pfam" id="PF01035"/>
    </source>
</evidence>
<dbReference type="GO" id="GO:0005737">
    <property type="term" value="C:cytoplasm"/>
    <property type="evidence" value="ECO:0007669"/>
    <property type="project" value="UniProtKB-SubCell"/>
</dbReference>
<dbReference type="CDD" id="cd06445">
    <property type="entry name" value="ATase"/>
    <property type="match status" value="1"/>
</dbReference>
<comment type="similarity">
    <text evidence="2 8">Belongs to the MGMT family.</text>
</comment>
<dbReference type="InterPro" id="IPR036388">
    <property type="entry name" value="WH-like_DNA-bd_sf"/>
</dbReference>
<dbReference type="SUPFAM" id="SSF46767">
    <property type="entry name" value="Methylated DNA-protein cysteine methyltransferase, C-terminal domain"/>
    <property type="match status" value="1"/>
</dbReference>
<dbReference type="HAMAP" id="MF_00772">
    <property type="entry name" value="OGT"/>
    <property type="match status" value="1"/>
</dbReference>
<dbReference type="AlphaFoldDB" id="A0A428VXU8"/>
<dbReference type="PANTHER" id="PTHR10815">
    <property type="entry name" value="METHYLATED-DNA--PROTEIN-CYSTEINE METHYLTRANSFERASE"/>
    <property type="match status" value="1"/>
</dbReference>
<dbReference type="EC" id="2.1.1.63" evidence="8"/>
<organism evidence="11 12">
    <name type="scientific">Amycolatopsis balhimycina DSM 5908</name>
    <dbReference type="NCBI Taxonomy" id="1081091"/>
    <lineage>
        <taxon>Bacteria</taxon>
        <taxon>Bacillati</taxon>
        <taxon>Actinomycetota</taxon>
        <taxon>Actinomycetes</taxon>
        <taxon>Pseudonocardiales</taxon>
        <taxon>Pseudonocardiaceae</taxon>
        <taxon>Amycolatopsis</taxon>
    </lineage>
</organism>
<evidence type="ECO:0000256" key="6">
    <source>
        <dbReference type="ARBA" id="ARBA00023204"/>
    </source>
</evidence>